<keyword evidence="4 8" id="KW-0812">Transmembrane</keyword>
<feature type="transmembrane region" description="Helical" evidence="8">
    <location>
        <begin position="373"/>
        <end position="397"/>
    </location>
</feature>
<comment type="caution">
    <text evidence="10">The sequence shown here is derived from an EMBL/GenBank/DDBJ whole genome shotgun (WGS) entry which is preliminary data.</text>
</comment>
<evidence type="ECO:0000256" key="6">
    <source>
        <dbReference type="ARBA" id="ARBA00023136"/>
    </source>
</evidence>
<keyword evidence="5 8" id="KW-1133">Transmembrane helix</keyword>
<feature type="transmembrane region" description="Helical" evidence="8">
    <location>
        <begin position="242"/>
        <end position="262"/>
    </location>
</feature>
<evidence type="ECO:0000256" key="3">
    <source>
        <dbReference type="ARBA" id="ARBA00022475"/>
    </source>
</evidence>
<feature type="transmembrane region" description="Helical" evidence="8">
    <location>
        <begin position="12"/>
        <end position="31"/>
    </location>
</feature>
<evidence type="ECO:0000256" key="7">
    <source>
        <dbReference type="SAM" id="MobiDB-lite"/>
    </source>
</evidence>
<accession>A0ABT1K0M5</accession>
<dbReference type="PANTHER" id="PTHR23501:SF1">
    <property type="entry name" value="TRANSPORT PROTEIN HSRA-RELATED"/>
    <property type="match status" value="1"/>
</dbReference>
<dbReference type="InterPro" id="IPR020846">
    <property type="entry name" value="MFS_dom"/>
</dbReference>
<keyword evidence="11" id="KW-1185">Reference proteome</keyword>
<feature type="domain" description="Major facilitator superfamily (MFS) profile" evidence="9">
    <location>
        <begin position="16"/>
        <end position="478"/>
    </location>
</feature>
<evidence type="ECO:0000259" key="9">
    <source>
        <dbReference type="PROSITE" id="PS50850"/>
    </source>
</evidence>
<feature type="transmembrane region" description="Helical" evidence="8">
    <location>
        <begin position="51"/>
        <end position="74"/>
    </location>
</feature>
<comment type="subcellular location">
    <subcellularLocation>
        <location evidence="1">Cell membrane</location>
        <topology evidence="1">Multi-pass membrane protein</topology>
    </subcellularLocation>
</comment>
<keyword evidence="3" id="KW-1003">Cell membrane</keyword>
<dbReference type="InterPro" id="IPR011701">
    <property type="entry name" value="MFS"/>
</dbReference>
<feature type="transmembrane region" description="Helical" evidence="8">
    <location>
        <begin position="210"/>
        <end position="230"/>
    </location>
</feature>
<feature type="transmembrane region" description="Helical" evidence="8">
    <location>
        <begin position="107"/>
        <end position="128"/>
    </location>
</feature>
<dbReference type="InterPro" id="IPR036259">
    <property type="entry name" value="MFS_trans_sf"/>
</dbReference>
<evidence type="ECO:0000256" key="2">
    <source>
        <dbReference type="ARBA" id="ARBA00022448"/>
    </source>
</evidence>
<feature type="transmembrane region" description="Helical" evidence="8">
    <location>
        <begin position="170"/>
        <end position="189"/>
    </location>
</feature>
<protein>
    <submittedName>
        <fullName evidence="10">EmrB/QacA subfamily drug resistance transporter</fullName>
    </submittedName>
</protein>
<dbReference type="NCBIfam" id="TIGR00711">
    <property type="entry name" value="efflux_EmrB"/>
    <property type="match status" value="1"/>
</dbReference>
<evidence type="ECO:0000313" key="11">
    <source>
        <dbReference type="Proteomes" id="UP001320766"/>
    </source>
</evidence>
<dbReference type="Pfam" id="PF07690">
    <property type="entry name" value="MFS_1"/>
    <property type="match status" value="1"/>
</dbReference>
<dbReference type="CDD" id="cd17503">
    <property type="entry name" value="MFS_LmrB_MDR_like"/>
    <property type="match status" value="1"/>
</dbReference>
<keyword evidence="2" id="KW-0813">Transport</keyword>
<dbReference type="PROSITE" id="PS50850">
    <property type="entry name" value="MFS"/>
    <property type="match status" value="1"/>
</dbReference>
<name>A0ABT1K0M5_9ACTN</name>
<feature type="transmembrane region" description="Helical" evidence="8">
    <location>
        <begin position="81"/>
        <end position="101"/>
    </location>
</feature>
<evidence type="ECO:0000256" key="4">
    <source>
        <dbReference type="ARBA" id="ARBA00022692"/>
    </source>
</evidence>
<feature type="transmembrane region" description="Helical" evidence="8">
    <location>
        <begin position="409"/>
        <end position="431"/>
    </location>
</feature>
<feature type="compositionally biased region" description="Basic and acidic residues" evidence="7">
    <location>
        <begin position="487"/>
        <end position="498"/>
    </location>
</feature>
<dbReference type="EMBL" id="JAMZEC010000001">
    <property type="protein sequence ID" value="MCP2347549.1"/>
    <property type="molecule type" value="Genomic_DNA"/>
</dbReference>
<feature type="transmembrane region" description="Helical" evidence="8">
    <location>
        <begin position="140"/>
        <end position="164"/>
    </location>
</feature>
<organism evidence="10 11">
    <name type="scientific">Nonomuraea roseoviolacea subsp. carminata</name>
    <dbReference type="NCBI Taxonomy" id="160689"/>
    <lineage>
        <taxon>Bacteria</taxon>
        <taxon>Bacillati</taxon>
        <taxon>Actinomycetota</taxon>
        <taxon>Actinomycetes</taxon>
        <taxon>Streptosporangiales</taxon>
        <taxon>Streptosporangiaceae</taxon>
        <taxon>Nonomuraea</taxon>
    </lineage>
</organism>
<proteinExistence type="predicted"/>
<reference evidence="10 11" key="1">
    <citation type="submission" date="2022-06" db="EMBL/GenBank/DDBJ databases">
        <title>Sequencing the genomes of 1000 actinobacteria strains.</title>
        <authorList>
            <person name="Klenk H.-P."/>
        </authorList>
    </citation>
    <scope>NUCLEOTIDE SEQUENCE [LARGE SCALE GENOMIC DNA]</scope>
    <source>
        <strain evidence="10 11">DSM 44170</strain>
    </source>
</reference>
<feature type="transmembrane region" description="Helical" evidence="8">
    <location>
        <begin position="341"/>
        <end position="361"/>
    </location>
</feature>
<dbReference type="SUPFAM" id="SSF103473">
    <property type="entry name" value="MFS general substrate transporter"/>
    <property type="match status" value="1"/>
</dbReference>
<dbReference type="PANTHER" id="PTHR23501">
    <property type="entry name" value="MAJOR FACILITATOR SUPERFAMILY"/>
    <property type="match status" value="1"/>
</dbReference>
<gene>
    <name evidence="10" type="ORF">HD595_003671</name>
</gene>
<dbReference type="InterPro" id="IPR004638">
    <property type="entry name" value="EmrB-like"/>
</dbReference>
<sequence>MTIPERTRPANDLTWLMIAVVLGAIMMQLDATMTNIAYGTLLREFPSSLLTMQWVGTGYLLAMTVVMTLSGWALERYGGRATWTVCIALFLAGSVLCGVAWSAQSLIVFRVVQGLGGGMILPLGMAVLAQAAGPSRLGPVMSVMGVPAALAPVLGPVLGGVIVSDLGWRWIFFVNVPVCLAAIAVAWRVMPPAAGRARPGDVPSGTAPRLDVLGLALLAPACAVIVYGLSEAGRYATFADPHASFPLAAGVLLLAAFVVHALRTRFEPILDLRLLRIRGFATSSMVLFMGSGALFGAAGLLPLYLQQGRGHSVLETGLLLIPQGVGMGISLFLAGRFTERVGLRLLVLAGLTFTGLGSLGLTQLDQHTSETLLGALLLISGAGVGAVMAPAMAAAIHDVEPAAIPRASAANRVIMQLGASLGSAVTLIVLQGRFDLLPDPHRPTPAGLADAYATTFGWILAFAVTALLIALAMPGRRPGRHHTRKPASADKNKKETTP</sequence>
<dbReference type="Proteomes" id="UP001320766">
    <property type="component" value="Unassembled WGS sequence"/>
</dbReference>
<feature type="region of interest" description="Disordered" evidence="7">
    <location>
        <begin position="476"/>
        <end position="498"/>
    </location>
</feature>
<dbReference type="Gene3D" id="1.20.1250.20">
    <property type="entry name" value="MFS general substrate transporter like domains"/>
    <property type="match status" value="1"/>
</dbReference>
<dbReference type="Gene3D" id="1.20.1720.10">
    <property type="entry name" value="Multidrug resistance protein D"/>
    <property type="match status" value="1"/>
</dbReference>
<feature type="transmembrane region" description="Helical" evidence="8">
    <location>
        <begin position="451"/>
        <end position="472"/>
    </location>
</feature>
<evidence type="ECO:0000313" key="10">
    <source>
        <dbReference type="EMBL" id="MCP2347549.1"/>
    </source>
</evidence>
<evidence type="ECO:0000256" key="8">
    <source>
        <dbReference type="SAM" id="Phobius"/>
    </source>
</evidence>
<evidence type="ECO:0000256" key="5">
    <source>
        <dbReference type="ARBA" id="ARBA00022989"/>
    </source>
</evidence>
<dbReference type="RefSeq" id="WP_253770594.1">
    <property type="nucleotide sequence ID" value="NZ_BAAAVE010000004.1"/>
</dbReference>
<feature type="transmembrane region" description="Helical" evidence="8">
    <location>
        <begin position="317"/>
        <end position="334"/>
    </location>
</feature>
<feature type="transmembrane region" description="Helical" evidence="8">
    <location>
        <begin position="283"/>
        <end position="305"/>
    </location>
</feature>
<keyword evidence="6 8" id="KW-0472">Membrane</keyword>
<evidence type="ECO:0000256" key="1">
    <source>
        <dbReference type="ARBA" id="ARBA00004651"/>
    </source>
</evidence>